<gene>
    <name evidence="1" type="primary">WBGene00093502</name>
</gene>
<accession>A0A8R1U5C4</accession>
<name>A0A2A6C860_PRIPA</name>
<organism evidence="1 2">
    <name type="scientific">Pristionchus pacificus</name>
    <name type="common">Parasitic nematode worm</name>
    <dbReference type="NCBI Taxonomy" id="54126"/>
    <lineage>
        <taxon>Eukaryota</taxon>
        <taxon>Metazoa</taxon>
        <taxon>Ecdysozoa</taxon>
        <taxon>Nematoda</taxon>
        <taxon>Chromadorea</taxon>
        <taxon>Rhabditida</taxon>
        <taxon>Rhabditina</taxon>
        <taxon>Diplogasteromorpha</taxon>
        <taxon>Diplogasteroidea</taxon>
        <taxon>Neodiplogasteridae</taxon>
        <taxon>Pristionchus</taxon>
    </lineage>
</organism>
<dbReference type="AlphaFoldDB" id="A0A2A6C860"/>
<sequence>MTIPPNEEVTRGLGGTKYRFTCQSSGSKGVALKFSSLKKIVRGEPNPTAGFCSEYFKKWNANNYEDDRMFIRRCNPDTFLMEVVGCRSHEGVFVELNGARNEQASFIVILSFDLENGSVVSQTTCEVAGEMIKFNQTIELHPPVCENGKKLDETWVLLCGFINKKII</sequence>
<dbReference type="EnsemblMetazoa" id="PPA03948.1">
    <property type="protein sequence ID" value="PPA03948.1"/>
    <property type="gene ID" value="WBGene00093502"/>
</dbReference>
<evidence type="ECO:0000313" key="1">
    <source>
        <dbReference type="EnsemblMetazoa" id="PPA03948.1"/>
    </source>
</evidence>
<dbReference type="Proteomes" id="UP000005239">
    <property type="component" value="Unassembled WGS sequence"/>
</dbReference>
<keyword evidence="2" id="KW-1185">Reference proteome</keyword>
<accession>A0A2A6C860</accession>
<proteinExistence type="predicted"/>
<reference evidence="2" key="1">
    <citation type="journal article" date="2008" name="Nat. Genet.">
        <title>The Pristionchus pacificus genome provides a unique perspective on nematode lifestyle and parasitism.</title>
        <authorList>
            <person name="Dieterich C."/>
            <person name="Clifton S.W."/>
            <person name="Schuster L.N."/>
            <person name="Chinwalla A."/>
            <person name="Delehaunty K."/>
            <person name="Dinkelacker I."/>
            <person name="Fulton L."/>
            <person name="Fulton R."/>
            <person name="Godfrey J."/>
            <person name="Minx P."/>
            <person name="Mitreva M."/>
            <person name="Roeseler W."/>
            <person name="Tian H."/>
            <person name="Witte H."/>
            <person name="Yang S.P."/>
            <person name="Wilson R.K."/>
            <person name="Sommer R.J."/>
        </authorList>
    </citation>
    <scope>NUCLEOTIDE SEQUENCE [LARGE SCALE GENOMIC DNA]</scope>
    <source>
        <strain evidence="2">PS312</strain>
    </source>
</reference>
<evidence type="ECO:0000313" key="2">
    <source>
        <dbReference type="Proteomes" id="UP000005239"/>
    </source>
</evidence>
<protein>
    <submittedName>
        <fullName evidence="1">Uncharacterized protein</fullName>
    </submittedName>
</protein>
<reference evidence="1" key="2">
    <citation type="submission" date="2022-06" db="UniProtKB">
        <authorList>
            <consortium name="EnsemblMetazoa"/>
        </authorList>
    </citation>
    <scope>IDENTIFICATION</scope>
    <source>
        <strain evidence="1">PS312</strain>
    </source>
</reference>